<dbReference type="SMART" id="SM00855">
    <property type="entry name" value="PGAM"/>
    <property type="match status" value="1"/>
</dbReference>
<dbReference type="InterPro" id="IPR050275">
    <property type="entry name" value="PGM_Phosphatase"/>
</dbReference>
<protein>
    <submittedName>
        <fullName evidence="1">Histidine phosphatase family protein</fullName>
        <ecNumber evidence="1">3.1.3.-</ecNumber>
    </submittedName>
</protein>
<dbReference type="Gene3D" id="3.40.50.1240">
    <property type="entry name" value="Phosphoglycerate mutase-like"/>
    <property type="match status" value="1"/>
</dbReference>
<dbReference type="RefSeq" id="WP_346246982.1">
    <property type="nucleotide sequence ID" value="NZ_JBDIZK010000007.1"/>
</dbReference>
<keyword evidence="1" id="KW-0378">Hydrolase</keyword>
<sequence length="197" mass="21895">MEQLFLVRHAQTDWNAERRLQGHADRPLSALGREQAIALGRYLRDTQFKSAFCSDLARTRETAWLAGYTTAQPDRSWREFDVGRWSGCLIDDLMASEDKAYFRWRSGEHTPPGGESWSAFEARLRASLARLSVIPGQVLLVTHSGVIRAITKIILGVPAGTLAAVGHASVSVLDFRAGANMERYDVRPSYFGEAVAD</sequence>
<accession>A0ABV0BB55</accession>
<dbReference type="PANTHER" id="PTHR48100">
    <property type="entry name" value="BROAD-SPECIFICITY PHOSPHATASE YOR283W-RELATED"/>
    <property type="match status" value="1"/>
</dbReference>
<gene>
    <name evidence="1" type="ORF">TPR58_12390</name>
</gene>
<dbReference type="GO" id="GO:0016787">
    <property type="term" value="F:hydrolase activity"/>
    <property type="evidence" value="ECO:0007669"/>
    <property type="project" value="UniProtKB-KW"/>
</dbReference>
<dbReference type="Pfam" id="PF00300">
    <property type="entry name" value="His_Phos_1"/>
    <property type="match status" value="1"/>
</dbReference>
<dbReference type="Proteomes" id="UP001427805">
    <property type="component" value="Unassembled WGS sequence"/>
</dbReference>
<dbReference type="EMBL" id="JBDIZK010000007">
    <property type="protein sequence ID" value="MEN3747966.1"/>
    <property type="molecule type" value="Genomic_DNA"/>
</dbReference>
<dbReference type="InterPro" id="IPR013078">
    <property type="entry name" value="His_Pase_superF_clade-1"/>
</dbReference>
<evidence type="ECO:0000313" key="2">
    <source>
        <dbReference type="Proteomes" id="UP001427805"/>
    </source>
</evidence>
<reference evidence="1 2" key="1">
    <citation type="submission" date="2024-05" db="EMBL/GenBank/DDBJ databases">
        <title>Sphingomonas sp. HF-S3 16S ribosomal RNA gene Genome sequencing and assembly.</title>
        <authorList>
            <person name="Lee H."/>
        </authorList>
    </citation>
    <scope>NUCLEOTIDE SEQUENCE [LARGE SCALE GENOMIC DNA]</scope>
    <source>
        <strain evidence="1 2">HF-S3</strain>
    </source>
</reference>
<organism evidence="1 2">
    <name type="scientific">Sphingomonas rustica</name>
    <dbReference type="NCBI Taxonomy" id="3103142"/>
    <lineage>
        <taxon>Bacteria</taxon>
        <taxon>Pseudomonadati</taxon>
        <taxon>Pseudomonadota</taxon>
        <taxon>Alphaproteobacteria</taxon>
        <taxon>Sphingomonadales</taxon>
        <taxon>Sphingomonadaceae</taxon>
        <taxon>Sphingomonas</taxon>
    </lineage>
</organism>
<proteinExistence type="predicted"/>
<dbReference type="EC" id="3.1.3.-" evidence="1"/>
<name>A0ABV0BB55_9SPHN</name>
<dbReference type="SUPFAM" id="SSF53254">
    <property type="entry name" value="Phosphoglycerate mutase-like"/>
    <property type="match status" value="1"/>
</dbReference>
<comment type="caution">
    <text evidence="1">The sequence shown here is derived from an EMBL/GenBank/DDBJ whole genome shotgun (WGS) entry which is preliminary data.</text>
</comment>
<dbReference type="InterPro" id="IPR029033">
    <property type="entry name" value="His_PPase_superfam"/>
</dbReference>
<keyword evidence="2" id="KW-1185">Reference proteome</keyword>
<dbReference type="CDD" id="cd07067">
    <property type="entry name" value="HP_PGM_like"/>
    <property type="match status" value="1"/>
</dbReference>
<dbReference type="PANTHER" id="PTHR48100:SF1">
    <property type="entry name" value="HISTIDINE PHOSPHATASE FAMILY PROTEIN-RELATED"/>
    <property type="match status" value="1"/>
</dbReference>
<evidence type="ECO:0000313" key="1">
    <source>
        <dbReference type="EMBL" id="MEN3747966.1"/>
    </source>
</evidence>